<organism evidence="11 12">
    <name type="scientific">Striga hermonthica</name>
    <name type="common">Purple witchweed</name>
    <name type="synonym">Buchnera hermonthica</name>
    <dbReference type="NCBI Taxonomy" id="68872"/>
    <lineage>
        <taxon>Eukaryota</taxon>
        <taxon>Viridiplantae</taxon>
        <taxon>Streptophyta</taxon>
        <taxon>Embryophyta</taxon>
        <taxon>Tracheophyta</taxon>
        <taxon>Spermatophyta</taxon>
        <taxon>Magnoliopsida</taxon>
        <taxon>eudicotyledons</taxon>
        <taxon>Gunneridae</taxon>
        <taxon>Pentapetalae</taxon>
        <taxon>asterids</taxon>
        <taxon>lamiids</taxon>
        <taxon>Lamiales</taxon>
        <taxon>Orobanchaceae</taxon>
        <taxon>Buchnereae</taxon>
        <taxon>Striga</taxon>
    </lineage>
</organism>
<evidence type="ECO:0000313" key="12">
    <source>
        <dbReference type="Proteomes" id="UP001153555"/>
    </source>
</evidence>
<comment type="catalytic activity">
    <reaction evidence="1">
        <text>S-ubiquitinyl-[E2 ubiquitin-conjugating enzyme]-L-cysteine + [acceptor protein]-L-lysine = [E2 ubiquitin-conjugating enzyme]-L-cysteine + N(6)-ubiquitinyl-[acceptor protein]-L-lysine.</text>
        <dbReference type="EC" id="2.3.2.27"/>
    </reaction>
</comment>
<evidence type="ECO:0000256" key="2">
    <source>
        <dbReference type="ARBA" id="ARBA00012483"/>
    </source>
</evidence>
<dbReference type="EMBL" id="CACSLK010027773">
    <property type="protein sequence ID" value="CAA0829412.1"/>
    <property type="molecule type" value="Genomic_DNA"/>
</dbReference>
<feature type="region of interest" description="Disordered" evidence="9">
    <location>
        <begin position="52"/>
        <end position="77"/>
    </location>
</feature>
<dbReference type="Pfam" id="PF13639">
    <property type="entry name" value="zf-RING_2"/>
    <property type="match status" value="1"/>
</dbReference>
<keyword evidence="4" id="KW-0479">Metal-binding</keyword>
<gene>
    <name evidence="11" type="ORF">SHERM_24987</name>
</gene>
<dbReference type="SUPFAM" id="SSF57850">
    <property type="entry name" value="RING/U-box"/>
    <property type="match status" value="1"/>
</dbReference>
<dbReference type="SMART" id="SM00184">
    <property type="entry name" value="RING"/>
    <property type="match status" value="1"/>
</dbReference>
<keyword evidence="3" id="KW-0808">Transferase</keyword>
<protein>
    <recommendedName>
        <fullName evidence="2">RING-type E3 ubiquitin transferase</fullName>
        <ecNumber evidence="2">2.3.2.27</ecNumber>
    </recommendedName>
</protein>
<comment type="caution">
    <text evidence="11">The sequence shown here is derived from an EMBL/GenBank/DDBJ whole genome shotgun (WGS) entry which is preliminary data.</text>
</comment>
<accession>A0A9N7RIN2</accession>
<keyword evidence="6" id="KW-0833">Ubl conjugation pathway</keyword>
<dbReference type="AlphaFoldDB" id="A0A9N7RIN2"/>
<keyword evidence="7" id="KW-0862">Zinc</keyword>
<dbReference type="PROSITE" id="PS50089">
    <property type="entry name" value="ZF_RING_2"/>
    <property type="match status" value="1"/>
</dbReference>
<proteinExistence type="predicted"/>
<evidence type="ECO:0000259" key="10">
    <source>
        <dbReference type="PROSITE" id="PS50089"/>
    </source>
</evidence>
<dbReference type="Gene3D" id="3.30.40.10">
    <property type="entry name" value="Zinc/RING finger domain, C3HC4 (zinc finger)"/>
    <property type="match status" value="1"/>
</dbReference>
<name>A0A9N7RIN2_STRHE</name>
<dbReference type="PANTHER" id="PTHR22937:SF163">
    <property type="entry name" value="RING-TYPE E3 UBIQUITIN TRANSFERASE"/>
    <property type="match status" value="1"/>
</dbReference>
<evidence type="ECO:0000256" key="5">
    <source>
        <dbReference type="ARBA" id="ARBA00022771"/>
    </source>
</evidence>
<evidence type="ECO:0000256" key="8">
    <source>
        <dbReference type="PROSITE-ProRule" id="PRU00175"/>
    </source>
</evidence>
<sequence length="205" mass="23259">MALTEEELDMMINWDVSSLGRLFEQPAMNNNSDSSSSGQLGFRFQHHEPTAIQSPPLQTLIPPLETGTSSRGAPTQACSTNLSGPIVPLWIQHEQLRERALNLIQLRNSIIRRRRIHTRHGLTEADFAGLKEDKISKYLKIITHNNNIDDEKTVCAICLDNFCGKDMQVAIVDGCGHKFHACCLKRWLQRKNICPLCRRIAIRFL</sequence>
<evidence type="ECO:0000256" key="6">
    <source>
        <dbReference type="ARBA" id="ARBA00022786"/>
    </source>
</evidence>
<keyword evidence="5 8" id="KW-0863">Zinc-finger</keyword>
<dbReference type="GO" id="GO:0008270">
    <property type="term" value="F:zinc ion binding"/>
    <property type="evidence" value="ECO:0007669"/>
    <property type="project" value="UniProtKB-KW"/>
</dbReference>
<dbReference type="GO" id="GO:0061630">
    <property type="term" value="F:ubiquitin protein ligase activity"/>
    <property type="evidence" value="ECO:0007669"/>
    <property type="project" value="UniProtKB-EC"/>
</dbReference>
<feature type="compositionally biased region" description="Polar residues" evidence="9">
    <location>
        <begin position="66"/>
        <end position="77"/>
    </location>
</feature>
<reference evidence="11" key="1">
    <citation type="submission" date="2019-12" db="EMBL/GenBank/DDBJ databases">
        <authorList>
            <person name="Scholes J."/>
        </authorList>
    </citation>
    <scope>NUCLEOTIDE SEQUENCE</scope>
</reference>
<dbReference type="OrthoDB" id="912690at2759"/>
<evidence type="ECO:0000256" key="3">
    <source>
        <dbReference type="ARBA" id="ARBA00022679"/>
    </source>
</evidence>
<evidence type="ECO:0000256" key="7">
    <source>
        <dbReference type="ARBA" id="ARBA00022833"/>
    </source>
</evidence>
<dbReference type="Proteomes" id="UP001153555">
    <property type="component" value="Unassembled WGS sequence"/>
</dbReference>
<dbReference type="PANTHER" id="PTHR22937">
    <property type="entry name" value="E3 UBIQUITIN-PROTEIN LIGASE RNF165"/>
    <property type="match status" value="1"/>
</dbReference>
<dbReference type="InterPro" id="IPR045191">
    <property type="entry name" value="MBR1/2-like"/>
</dbReference>
<evidence type="ECO:0000256" key="4">
    <source>
        <dbReference type="ARBA" id="ARBA00022723"/>
    </source>
</evidence>
<evidence type="ECO:0000256" key="9">
    <source>
        <dbReference type="SAM" id="MobiDB-lite"/>
    </source>
</evidence>
<evidence type="ECO:0000256" key="1">
    <source>
        <dbReference type="ARBA" id="ARBA00000900"/>
    </source>
</evidence>
<dbReference type="InterPro" id="IPR001841">
    <property type="entry name" value="Znf_RING"/>
</dbReference>
<dbReference type="EC" id="2.3.2.27" evidence="2"/>
<dbReference type="InterPro" id="IPR013083">
    <property type="entry name" value="Znf_RING/FYVE/PHD"/>
</dbReference>
<evidence type="ECO:0000313" key="11">
    <source>
        <dbReference type="EMBL" id="CAA0829412.1"/>
    </source>
</evidence>
<keyword evidence="12" id="KW-1185">Reference proteome</keyword>
<feature type="domain" description="RING-type" evidence="10">
    <location>
        <begin position="155"/>
        <end position="198"/>
    </location>
</feature>